<comment type="caution">
    <text evidence="8">The sequence shown here is derived from an EMBL/GenBank/DDBJ whole genome shotgun (WGS) entry which is preliminary data.</text>
</comment>
<evidence type="ECO:0000256" key="4">
    <source>
        <dbReference type="ARBA" id="ARBA00023136"/>
    </source>
</evidence>
<keyword evidence="4 6" id="KW-0472">Membrane</keyword>
<dbReference type="OMA" id="TEIWETH"/>
<feature type="region of interest" description="Disordered" evidence="5">
    <location>
        <begin position="71"/>
        <end position="102"/>
    </location>
</feature>
<dbReference type="Pfam" id="PF25292">
    <property type="entry name" value="Beta-prop_CGLA"/>
    <property type="match status" value="1"/>
</dbReference>
<dbReference type="PANTHER" id="PTHR21419">
    <property type="match status" value="1"/>
</dbReference>
<dbReference type="SUPFAM" id="SSF69318">
    <property type="entry name" value="Integrin alpha N-terminal domain"/>
    <property type="match status" value="1"/>
</dbReference>
<dbReference type="PANTHER" id="PTHR21419:SF23">
    <property type="entry name" value="PROTEIN DEFECTIVE IN EXINE FORMATION 1"/>
    <property type="match status" value="1"/>
</dbReference>
<dbReference type="InterPro" id="IPR057420">
    <property type="entry name" value="Beta-prop_CGLA"/>
</dbReference>
<evidence type="ECO:0000313" key="9">
    <source>
        <dbReference type="Proteomes" id="UP000265515"/>
    </source>
</evidence>
<evidence type="ECO:0000313" key="8">
    <source>
        <dbReference type="EMBL" id="GBG71239.1"/>
    </source>
</evidence>
<dbReference type="STRING" id="69332.A0A388KMF2"/>
<comment type="subcellular location">
    <subcellularLocation>
        <location evidence="1">Membrane</location>
        <topology evidence="1">Single-pass membrane protein</topology>
    </subcellularLocation>
</comment>
<evidence type="ECO:0000256" key="2">
    <source>
        <dbReference type="ARBA" id="ARBA00022692"/>
    </source>
</evidence>
<sequence>MMASTRKPRRAICAVSEASDDVGIPMLQRRRRWMRMGGVVGLDLLLLTSLFLLISVQQSVEGQLSFPVAKDSDLEDEQNEFQQRRASLDRHPIPKPDEAKFERRPCPHNLHLRWTTEVSSSIYATPLIADINNDGRQEVVVPTFVHYLEALDGSDGEKVAGWPAYHRSTVHSSPLLYDIDSDGVREIVMATYDGEIMFIKPNGEVMMESITIPRLRIKKDWYVGLAEDPVDHSRPDIGEPDSDALKFEGFGANQSHGSIHVNKEKVNDRKDIDKAVNAAVEAMKSTQQAQAEAAGTPKVGAEVGVVPGSVPVPVSGPSTADKPVVNQQGDGAQANAGTGVLNNAMKREHPAAGADPNLLVAEGVKKEGEKEGASQGVQQGHLGQEGGHQQGASADVARMRRRNLLQDKASEIKAGTDQIPGVENMENLDEDGTASFDVFKDGEEEEGAEMNDPGLEDEYRYDYDDALNDDMWRDEGFEEARHIREANEIEVDAHVLCTPVIADIDNDGVDELVVAVSYFFDREYYDDSEHRQELGKDIEPGNYVAGGIAVFDLQTKKRKWHVHLDLTTDRTSYRAYIYSSPTVIDLDGDDRLEVIVGTGLGYIYMLNSDGTSRKNSPLQMGEIQGQVVAADVNDDGFIELVACDTRGSIAVISWQGQILWERHVHSLISQGATVGDVDGDGSTDIVFGTSSGHIYAMTGKDGKNLTHFPFRTHGRIMAPVLLTNFHRTRHLDLVVLGFDGYLYMINGASGCADTLDIGETSRVHRDGVGKAVIYIRESPSVSAPLD</sequence>
<dbReference type="OrthoDB" id="200924at2759"/>
<evidence type="ECO:0000256" key="5">
    <source>
        <dbReference type="SAM" id="MobiDB-lite"/>
    </source>
</evidence>
<feature type="compositionally biased region" description="Basic and acidic residues" evidence="5">
    <location>
        <begin position="82"/>
        <end position="102"/>
    </location>
</feature>
<keyword evidence="9" id="KW-1185">Reference proteome</keyword>
<reference evidence="8 9" key="1">
    <citation type="journal article" date="2018" name="Cell">
        <title>The Chara Genome: Secondary Complexity and Implications for Plant Terrestrialization.</title>
        <authorList>
            <person name="Nishiyama T."/>
            <person name="Sakayama H."/>
            <person name="Vries J.D."/>
            <person name="Buschmann H."/>
            <person name="Saint-Marcoux D."/>
            <person name="Ullrich K.K."/>
            <person name="Haas F.B."/>
            <person name="Vanderstraeten L."/>
            <person name="Becker D."/>
            <person name="Lang D."/>
            <person name="Vosolsobe S."/>
            <person name="Rombauts S."/>
            <person name="Wilhelmsson P.K.I."/>
            <person name="Janitza P."/>
            <person name="Kern R."/>
            <person name="Heyl A."/>
            <person name="Rumpler F."/>
            <person name="Villalobos L.I.A.C."/>
            <person name="Clay J.M."/>
            <person name="Skokan R."/>
            <person name="Toyoda A."/>
            <person name="Suzuki Y."/>
            <person name="Kagoshima H."/>
            <person name="Schijlen E."/>
            <person name="Tajeshwar N."/>
            <person name="Catarino B."/>
            <person name="Hetherington A.J."/>
            <person name="Saltykova A."/>
            <person name="Bonnot C."/>
            <person name="Breuninger H."/>
            <person name="Symeonidi A."/>
            <person name="Radhakrishnan G.V."/>
            <person name="Van Nieuwerburgh F."/>
            <person name="Deforce D."/>
            <person name="Chang C."/>
            <person name="Karol K.G."/>
            <person name="Hedrich R."/>
            <person name="Ulvskov P."/>
            <person name="Glockner G."/>
            <person name="Delwiche C.F."/>
            <person name="Petrasek J."/>
            <person name="Van de Peer Y."/>
            <person name="Friml J."/>
            <person name="Beilby M."/>
            <person name="Dolan L."/>
            <person name="Kohara Y."/>
            <person name="Sugano S."/>
            <person name="Fujiyama A."/>
            <person name="Delaux P.-M."/>
            <person name="Quint M."/>
            <person name="TheiBen G."/>
            <person name="Hagemann M."/>
            <person name="Harholt J."/>
            <person name="Dunand C."/>
            <person name="Zachgo S."/>
            <person name="Langdale J."/>
            <person name="Maumus F."/>
            <person name="Straeten D.V.D."/>
            <person name="Gould S.B."/>
            <person name="Rensing S.A."/>
        </authorList>
    </citation>
    <scope>NUCLEOTIDE SEQUENCE [LARGE SCALE GENOMIC DNA]</scope>
    <source>
        <strain evidence="8 9">S276</strain>
    </source>
</reference>
<dbReference type="InterPro" id="IPR015943">
    <property type="entry name" value="WD40/YVTN_repeat-like_dom_sf"/>
</dbReference>
<dbReference type="InterPro" id="IPR045232">
    <property type="entry name" value="FAM234"/>
</dbReference>
<dbReference type="AlphaFoldDB" id="A0A388KMF2"/>
<name>A0A388KMF2_CHABU</name>
<dbReference type="Gene3D" id="2.130.10.10">
    <property type="entry name" value="YVTN repeat-like/Quinoprotein amine dehydrogenase"/>
    <property type="match status" value="2"/>
</dbReference>
<evidence type="ECO:0000256" key="1">
    <source>
        <dbReference type="ARBA" id="ARBA00004167"/>
    </source>
</evidence>
<protein>
    <recommendedName>
        <fullName evidence="7">Lambda-carrageenase beta-propeller domain-containing protein</fullName>
    </recommendedName>
</protein>
<evidence type="ECO:0000256" key="6">
    <source>
        <dbReference type="SAM" id="Phobius"/>
    </source>
</evidence>
<accession>A0A388KMF2</accession>
<feature type="domain" description="Lambda-carrageenase beta-propeller" evidence="7">
    <location>
        <begin position="640"/>
        <end position="747"/>
    </location>
</feature>
<evidence type="ECO:0000256" key="3">
    <source>
        <dbReference type="ARBA" id="ARBA00022989"/>
    </source>
</evidence>
<keyword evidence="2 6" id="KW-0812">Transmembrane</keyword>
<feature type="transmembrane region" description="Helical" evidence="6">
    <location>
        <begin position="36"/>
        <end position="56"/>
    </location>
</feature>
<dbReference type="Gramene" id="GBG71239">
    <property type="protein sequence ID" value="GBG71239"/>
    <property type="gene ID" value="CBR_g8542"/>
</dbReference>
<dbReference type="Proteomes" id="UP000265515">
    <property type="component" value="Unassembled WGS sequence"/>
</dbReference>
<dbReference type="InterPro" id="IPR028994">
    <property type="entry name" value="Integrin_alpha_N"/>
</dbReference>
<feature type="compositionally biased region" description="Low complexity" evidence="5">
    <location>
        <begin position="373"/>
        <end position="382"/>
    </location>
</feature>
<feature type="region of interest" description="Disordered" evidence="5">
    <location>
        <begin position="367"/>
        <end position="394"/>
    </location>
</feature>
<dbReference type="GO" id="GO:0016020">
    <property type="term" value="C:membrane"/>
    <property type="evidence" value="ECO:0007669"/>
    <property type="project" value="UniProtKB-SubCell"/>
</dbReference>
<gene>
    <name evidence="8" type="ORF">CBR_g8542</name>
</gene>
<evidence type="ECO:0000259" key="7">
    <source>
        <dbReference type="Pfam" id="PF25292"/>
    </source>
</evidence>
<organism evidence="8 9">
    <name type="scientific">Chara braunii</name>
    <name type="common">Braun's stonewort</name>
    <dbReference type="NCBI Taxonomy" id="69332"/>
    <lineage>
        <taxon>Eukaryota</taxon>
        <taxon>Viridiplantae</taxon>
        <taxon>Streptophyta</taxon>
        <taxon>Charophyceae</taxon>
        <taxon>Charales</taxon>
        <taxon>Characeae</taxon>
        <taxon>Chara</taxon>
    </lineage>
</organism>
<proteinExistence type="predicted"/>
<dbReference type="EMBL" id="BFEA01000143">
    <property type="protein sequence ID" value="GBG71239.1"/>
    <property type="molecule type" value="Genomic_DNA"/>
</dbReference>
<keyword evidence="3 6" id="KW-1133">Transmembrane helix</keyword>